<dbReference type="PANTHER" id="PTHR43267">
    <property type="entry name" value="TRNA THREONYLCARBAMOYLADENOSINE DEHYDRATASE"/>
    <property type="match status" value="1"/>
</dbReference>
<dbReference type="GO" id="GO:0061504">
    <property type="term" value="P:cyclic threonylcarbamoyladenosine biosynthetic process"/>
    <property type="evidence" value="ECO:0007669"/>
    <property type="project" value="TreeGrafter"/>
</dbReference>
<sequence>MIPWQQRTGLLLGERTMAMLSSSTVAIAGVGGVGGYAAEMVVRAGVGNVVLIDPDTVSETNINRQLVALHSTVGKSKCGVLSGRLSDINPSLNIIAIEKYIGDGDISGILDGLKIDFLIDAIDTLSPKLSLIKYCVDCGLPFVSSMGAGAKLDATAVRISDISKSHNCPFAYVIRKRLRKMGISKGFKVVYSEELPDRNAIVECEERNKKSMTGTISYLPAVFGCACAQAAIEFFRKID</sequence>
<feature type="domain" description="THIF-type NAD/FAD binding fold" evidence="1">
    <location>
        <begin position="11"/>
        <end position="235"/>
    </location>
</feature>
<dbReference type="AlphaFoldDB" id="A0A9D9I431"/>
<proteinExistence type="predicted"/>
<evidence type="ECO:0000313" key="3">
    <source>
        <dbReference type="Proteomes" id="UP000823597"/>
    </source>
</evidence>
<dbReference type="InterPro" id="IPR000594">
    <property type="entry name" value="ThiF_NAD_FAD-bd"/>
</dbReference>
<dbReference type="InterPro" id="IPR045886">
    <property type="entry name" value="ThiF/MoeB/HesA"/>
</dbReference>
<protein>
    <submittedName>
        <fullName evidence="2">tRNA threonylcarbamoyladenosine dehydratase</fullName>
    </submittedName>
</protein>
<reference evidence="2" key="1">
    <citation type="submission" date="2020-10" db="EMBL/GenBank/DDBJ databases">
        <authorList>
            <person name="Gilroy R."/>
        </authorList>
    </citation>
    <scope>NUCLEOTIDE SEQUENCE</scope>
    <source>
        <strain evidence="2">10037</strain>
    </source>
</reference>
<evidence type="ECO:0000259" key="1">
    <source>
        <dbReference type="Pfam" id="PF00899"/>
    </source>
</evidence>
<dbReference type="InterPro" id="IPR035985">
    <property type="entry name" value="Ubiquitin-activating_enz"/>
</dbReference>
<dbReference type="PANTHER" id="PTHR43267:SF1">
    <property type="entry name" value="TRNA THREONYLCARBAMOYLADENOSINE DEHYDRATASE"/>
    <property type="match status" value="1"/>
</dbReference>
<gene>
    <name evidence="2" type="ORF">IAB93_04620</name>
</gene>
<dbReference type="CDD" id="cd00755">
    <property type="entry name" value="YgdL_like"/>
    <property type="match status" value="1"/>
</dbReference>
<name>A0A9D9I431_9BACT</name>
<dbReference type="Proteomes" id="UP000823597">
    <property type="component" value="Unassembled WGS sequence"/>
</dbReference>
<dbReference type="GO" id="GO:0008641">
    <property type="term" value="F:ubiquitin-like modifier activating enzyme activity"/>
    <property type="evidence" value="ECO:0007669"/>
    <property type="project" value="InterPro"/>
</dbReference>
<comment type="caution">
    <text evidence="2">The sequence shown here is derived from an EMBL/GenBank/DDBJ whole genome shotgun (WGS) entry which is preliminary data.</text>
</comment>
<dbReference type="SUPFAM" id="SSF69572">
    <property type="entry name" value="Activating enzymes of the ubiquitin-like proteins"/>
    <property type="match status" value="1"/>
</dbReference>
<organism evidence="2 3">
    <name type="scientific">Candidatus Merdivivens pullistercoris</name>
    <dbReference type="NCBI Taxonomy" id="2840873"/>
    <lineage>
        <taxon>Bacteria</taxon>
        <taxon>Pseudomonadati</taxon>
        <taxon>Bacteroidota</taxon>
        <taxon>Bacteroidia</taxon>
        <taxon>Bacteroidales</taxon>
        <taxon>Muribaculaceae</taxon>
        <taxon>Muribaculaceae incertae sedis</taxon>
        <taxon>Candidatus Merdivivens</taxon>
    </lineage>
</organism>
<reference evidence="2" key="2">
    <citation type="journal article" date="2021" name="PeerJ">
        <title>Extensive microbial diversity within the chicken gut microbiome revealed by metagenomics and culture.</title>
        <authorList>
            <person name="Gilroy R."/>
            <person name="Ravi A."/>
            <person name="Getino M."/>
            <person name="Pursley I."/>
            <person name="Horton D.L."/>
            <person name="Alikhan N.F."/>
            <person name="Baker D."/>
            <person name="Gharbi K."/>
            <person name="Hall N."/>
            <person name="Watson M."/>
            <person name="Adriaenssens E.M."/>
            <person name="Foster-Nyarko E."/>
            <person name="Jarju S."/>
            <person name="Secka A."/>
            <person name="Antonio M."/>
            <person name="Oren A."/>
            <person name="Chaudhuri R.R."/>
            <person name="La Ragione R."/>
            <person name="Hildebrand F."/>
            <person name="Pallen M.J."/>
        </authorList>
    </citation>
    <scope>NUCLEOTIDE SEQUENCE</scope>
    <source>
        <strain evidence="2">10037</strain>
    </source>
</reference>
<dbReference type="Gene3D" id="3.40.50.720">
    <property type="entry name" value="NAD(P)-binding Rossmann-like Domain"/>
    <property type="match status" value="1"/>
</dbReference>
<dbReference type="Pfam" id="PF00899">
    <property type="entry name" value="ThiF"/>
    <property type="match status" value="1"/>
</dbReference>
<evidence type="ECO:0000313" key="2">
    <source>
        <dbReference type="EMBL" id="MBO8465265.1"/>
    </source>
</evidence>
<dbReference type="GO" id="GO:0061503">
    <property type="term" value="F:tRNA threonylcarbamoyladenosine dehydratase"/>
    <property type="evidence" value="ECO:0007669"/>
    <property type="project" value="TreeGrafter"/>
</dbReference>
<accession>A0A9D9I431</accession>
<dbReference type="EMBL" id="JADIME010000044">
    <property type="protein sequence ID" value="MBO8465265.1"/>
    <property type="molecule type" value="Genomic_DNA"/>
</dbReference>